<reference evidence="2 3" key="1">
    <citation type="submission" date="2024-01" db="EMBL/GenBank/DDBJ databases">
        <title>The genomes of 5 underutilized Papilionoideae crops provide insights into root nodulation and disease resistanc.</title>
        <authorList>
            <person name="Jiang F."/>
        </authorList>
    </citation>
    <scope>NUCLEOTIDE SEQUENCE [LARGE SCALE GENOMIC DNA]</scope>
    <source>
        <strain evidence="2">DUOXIRENSHENG_FW03</strain>
        <tissue evidence="2">Leaves</tissue>
    </source>
</reference>
<name>A0AAN9SEA2_PSOTE</name>
<feature type="region of interest" description="Disordered" evidence="1">
    <location>
        <begin position="1"/>
        <end position="23"/>
    </location>
</feature>
<organism evidence="2 3">
    <name type="scientific">Psophocarpus tetragonolobus</name>
    <name type="common">Winged bean</name>
    <name type="synonym">Dolichos tetragonolobus</name>
    <dbReference type="NCBI Taxonomy" id="3891"/>
    <lineage>
        <taxon>Eukaryota</taxon>
        <taxon>Viridiplantae</taxon>
        <taxon>Streptophyta</taxon>
        <taxon>Embryophyta</taxon>
        <taxon>Tracheophyta</taxon>
        <taxon>Spermatophyta</taxon>
        <taxon>Magnoliopsida</taxon>
        <taxon>eudicotyledons</taxon>
        <taxon>Gunneridae</taxon>
        <taxon>Pentapetalae</taxon>
        <taxon>rosids</taxon>
        <taxon>fabids</taxon>
        <taxon>Fabales</taxon>
        <taxon>Fabaceae</taxon>
        <taxon>Papilionoideae</taxon>
        <taxon>50 kb inversion clade</taxon>
        <taxon>NPAAA clade</taxon>
        <taxon>indigoferoid/millettioid clade</taxon>
        <taxon>Phaseoleae</taxon>
        <taxon>Psophocarpus</taxon>
    </lineage>
</organism>
<feature type="region of interest" description="Disordered" evidence="1">
    <location>
        <begin position="38"/>
        <end position="61"/>
    </location>
</feature>
<keyword evidence="3" id="KW-1185">Reference proteome</keyword>
<dbReference type="AlphaFoldDB" id="A0AAN9SEA2"/>
<feature type="region of interest" description="Disordered" evidence="1">
    <location>
        <begin position="103"/>
        <end position="146"/>
    </location>
</feature>
<proteinExistence type="predicted"/>
<sequence>MGEVNVQSQNEPINPTPPKHVEPTDLVSMMHLCHRHPPCSAANNSIKRRSPPSSSSSGEPCPKKLFCDQEDPSLCGFSAVPIPLNLTSLVNKRPVLRRCVSDPYRAPLPPPGRGSGLPPLPPSLTRCVSDLSSPTPRLNSEETAAPDSVRLRKMKERLKEMRQWWDDVMNDEEEDGGEEECAVTADDKVLAQDDLGVEDSEEAIRVEWAEQCVSLGLRCPCGKGYEVLLSENSCYYKLV</sequence>
<dbReference type="EMBL" id="JAYMYS010000004">
    <property type="protein sequence ID" value="KAK7394552.1"/>
    <property type="molecule type" value="Genomic_DNA"/>
</dbReference>
<gene>
    <name evidence="2" type="ORF">VNO78_15083</name>
</gene>
<comment type="caution">
    <text evidence="2">The sequence shown here is derived from an EMBL/GenBank/DDBJ whole genome shotgun (WGS) entry which is preliminary data.</text>
</comment>
<accession>A0AAN9SEA2</accession>
<evidence type="ECO:0000256" key="1">
    <source>
        <dbReference type="SAM" id="MobiDB-lite"/>
    </source>
</evidence>
<feature type="compositionally biased region" description="Pro residues" evidence="1">
    <location>
        <begin position="106"/>
        <end position="122"/>
    </location>
</feature>
<dbReference type="Proteomes" id="UP001386955">
    <property type="component" value="Unassembled WGS sequence"/>
</dbReference>
<evidence type="ECO:0000313" key="2">
    <source>
        <dbReference type="EMBL" id="KAK7394552.1"/>
    </source>
</evidence>
<feature type="compositionally biased region" description="Polar residues" evidence="1">
    <location>
        <begin position="1"/>
        <end position="13"/>
    </location>
</feature>
<feature type="compositionally biased region" description="Polar residues" evidence="1">
    <location>
        <begin position="130"/>
        <end position="142"/>
    </location>
</feature>
<evidence type="ECO:0000313" key="3">
    <source>
        <dbReference type="Proteomes" id="UP001386955"/>
    </source>
</evidence>
<protein>
    <submittedName>
        <fullName evidence="2">Uncharacterized protein</fullName>
    </submittedName>
</protein>